<evidence type="ECO:0000313" key="2">
    <source>
        <dbReference type="Proteomes" id="UP001596549"/>
    </source>
</evidence>
<comment type="caution">
    <text evidence="1">The sequence shown here is derived from an EMBL/GenBank/DDBJ whole genome shotgun (WGS) entry which is preliminary data.</text>
</comment>
<dbReference type="InterPro" id="IPR047753">
    <property type="entry name" value="YtzI-like"/>
</dbReference>
<evidence type="ECO:0000313" key="1">
    <source>
        <dbReference type="EMBL" id="MFC7370161.1"/>
    </source>
</evidence>
<sequence>MSTFMIVMMMISLVIILFILVIFTAAISKGYSYKHTVDRLEDNPNVKKEDNKRAQQ</sequence>
<name>A0ABW2NIC4_9BACL</name>
<proteinExistence type="predicted"/>
<dbReference type="RefSeq" id="WP_379744908.1">
    <property type="nucleotide sequence ID" value="NZ_JBHTCP010000002.1"/>
</dbReference>
<gene>
    <name evidence="1" type="primary">ytzI</name>
    <name evidence="1" type="ORF">ACFQPF_00530</name>
</gene>
<keyword evidence="2" id="KW-1185">Reference proteome</keyword>
<dbReference type="EMBL" id="JBHTCP010000002">
    <property type="protein sequence ID" value="MFC7370161.1"/>
    <property type="molecule type" value="Genomic_DNA"/>
</dbReference>
<protein>
    <submittedName>
        <fullName evidence="1">YtzI protein</fullName>
    </submittedName>
</protein>
<dbReference type="Proteomes" id="UP001596549">
    <property type="component" value="Unassembled WGS sequence"/>
</dbReference>
<organism evidence="1 2">
    <name type="scientific">Fictibacillus iocasae</name>
    <dbReference type="NCBI Taxonomy" id="2715437"/>
    <lineage>
        <taxon>Bacteria</taxon>
        <taxon>Bacillati</taxon>
        <taxon>Bacillota</taxon>
        <taxon>Bacilli</taxon>
        <taxon>Bacillales</taxon>
        <taxon>Fictibacillaceae</taxon>
        <taxon>Fictibacillus</taxon>
    </lineage>
</organism>
<reference evidence="2" key="1">
    <citation type="journal article" date="2019" name="Int. J. Syst. Evol. Microbiol.">
        <title>The Global Catalogue of Microorganisms (GCM) 10K type strain sequencing project: providing services to taxonomists for standard genome sequencing and annotation.</title>
        <authorList>
            <consortium name="The Broad Institute Genomics Platform"/>
            <consortium name="The Broad Institute Genome Sequencing Center for Infectious Disease"/>
            <person name="Wu L."/>
            <person name="Ma J."/>
        </authorList>
    </citation>
    <scope>NUCLEOTIDE SEQUENCE [LARGE SCALE GENOMIC DNA]</scope>
    <source>
        <strain evidence="2">NBRC 106396</strain>
    </source>
</reference>
<dbReference type="NCBIfam" id="NF033232">
    <property type="entry name" value="small_YtzI"/>
    <property type="match status" value="1"/>
</dbReference>
<accession>A0ABW2NIC4</accession>